<dbReference type="EnsemblMetazoa" id="XM_038216089.1">
    <property type="protein sequence ID" value="XP_038072017.1"/>
    <property type="gene ID" value="LOC119740710"/>
</dbReference>
<accession>A0A914B872</accession>
<evidence type="ECO:0000313" key="3">
    <source>
        <dbReference type="Proteomes" id="UP000887568"/>
    </source>
</evidence>
<dbReference type="RefSeq" id="XP_038072019.1">
    <property type="nucleotide sequence ID" value="XM_038216091.1"/>
</dbReference>
<feature type="compositionally biased region" description="Polar residues" evidence="1">
    <location>
        <begin position="110"/>
        <end position="123"/>
    </location>
</feature>
<dbReference type="OMA" id="QYILLPP"/>
<dbReference type="EnsemblMetazoa" id="XM_038216092.1">
    <property type="protein sequence ID" value="XP_038072020.1"/>
    <property type="gene ID" value="LOC119740710"/>
</dbReference>
<reference evidence="2" key="1">
    <citation type="submission" date="2022-11" db="UniProtKB">
        <authorList>
            <consortium name="EnsemblMetazoa"/>
        </authorList>
    </citation>
    <scope>IDENTIFICATION</scope>
</reference>
<dbReference type="InterPro" id="IPR028065">
    <property type="entry name" value="TERB2"/>
</dbReference>
<feature type="region of interest" description="Disordered" evidence="1">
    <location>
        <begin position="109"/>
        <end position="222"/>
    </location>
</feature>
<dbReference type="PANTHER" id="PTHR35345">
    <property type="entry name" value="TELOMERE REPEATS-BINDING BOUQUET FORMATION PROTEIN 2"/>
    <property type="match status" value="1"/>
</dbReference>
<organism evidence="2 3">
    <name type="scientific">Patiria miniata</name>
    <name type="common">Bat star</name>
    <name type="synonym">Asterina miniata</name>
    <dbReference type="NCBI Taxonomy" id="46514"/>
    <lineage>
        <taxon>Eukaryota</taxon>
        <taxon>Metazoa</taxon>
        <taxon>Echinodermata</taxon>
        <taxon>Eleutherozoa</taxon>
        <taxon>Asterozoa</taxon>
        <taxon>Asteroidea</taxon>
        <taxon>Valvatacea</taxon>
        <taxon>Valvatida</taxon>
        <taxon>Asterinidae</taxon>
        <taxon>Patiria</taxon>
    </lineage>
</organism>
<dbReference type="OrthoDB" id="5278943at2759"/>
<dbReference type="GO" id="GO:0007129">
    <property type="term" value="P:homologous chromosome pairing at meiosis"/>
    <property type="evidence" value="ECO:0007669"/>
    <property type="project" value="TreeGrafter"/>
</dbReference>
<proteinExistence type="predicted"/>
<dbReference type="GO" id="GO:0070197">
    <property type="term" value="P:meiotic attachment of telomere to nuclear envelope"/>
    <property type="evidence" value="ECO:0007669"/>
    <property type="project" value="TreeGrafter"/>
</dbReference>
<dbReference type="Pfam" id="PF15101">
    <property type="entry name" value="TERB2"/>
    <property type="match status" value="1"/>
</dbReference>
<dbReference type="PANTHER" id="PTHR35345:SF1">
    <property type="entry name" value="TELOMERE REPEATS-BINDING BOUQUET FORMATION PROTEIN 2"/>
    <property type="match status" value="1"/>
</dbReference>
<protein>
    <submittedName>
        <fullName evidence="2">Uncharacterized protein</fullName>
    </submittedName>
</protein>
<dbReference type="RefSeq" id="XP_038072020.1">
    <property type="nucleotide sequence ID" value="XM_038216092.1"/>
</dbReference>
<name>A0A914B872_PATMI</name>
<evidence type="ECO:0000256" key="1">
    <source>
        <dbReference type="SAM" id="MobiDB-lite"/>
    </source>
</evidence>
<dbReference type="Proteomes" id="UP000887568">
    <property type="component" value="Unplaced"/>
</dbReference>
<feature type="compositionally biased region" description="Basic and acidic residues" evidence="1">
    <location>
        <begin position="189"/>
        <end position="210"/>
    </location>
</feature>
<dbReference type="AlphaFoldDB" id="A0A914B872"/>
<dbReference type="EnsemblMetazoa" id="XM_038216090.1">
    <property type="protein sequence ID" value="XP_038072018.1"/>
    <property type="gene ID" value="LOC119740710"/>
</dbReference>
<feature type="compositionally biased region" description="Polar residues" evidence="1">
    <location>
        <begin position="171"/>
        <end position="188"/>
    </location>
</feature>
<dbReference type="EnsemblMetazoa" id="XM_038216091.1">
    <property type="protein sequence ID" value="XP_038072019.1"/>
    <property type="gene ID" value="LOC119740710"/>
</dbReference>
<keyword evidence="3" id="KW-1185">Reference proteome</keyword>
<sequence length="266" mass="29273">MDKQAVFNNLSAWFARSVSPRRKALWVKHGGRLVNIPDAQFIFSQDVEDWDTKSLFKTEDYLIGCLTVFHAAFIDACLKNKSAHKTTISKFLLLPKDIPKVLHSVLIPEDQSQVENPTRSPSGLKTACTARLSDRHTPALTDRNGETADPLPEGVNDGTGDRTGNGDRSDVASTGNRTADGSGTQQVTTHEEQKRSKDKTGESRTNERGRHASRQSYDMDSTGFPDLQNMDIDTIPHVKDLPKVSGPIVDVVIGKNGFTVQKISNT</sequence>
<dbReference type="RefSeq" id="XP_038072017.1">
    <property type="nucleotide sequence ID" value="XM_038216089.1"/>
</dbReference>
<evidence type="ECO:0000313" key="2">
    <source>
        <dbReference type="EnsemblMetazoa" id="XP_038072020.1"/>
    </source>
</evidence>
<dbReference type="RefSeq" id="XP_038072018.1">
    <property type="nucleotide sequence ID" value="XM_038216090.1"/>
</dbReference>
<dbReference type="GO" id="GO:0005637">
    <property type="term" value="C:nuclear inner membrane"/>
    <property type="evidence" value="ECO:0007669"/>
    <property type="project" value="TreeGrafter"/>
</dbReference>
<dbReference type="GeneID" id="119740710"/>